<accession>A0ABY6ZVW2</accession>
<name>A0ABY6ZVW2_9PSED</name>
<evidence type="ECO:0000256" key="7">
    <source>
        <dbReference type="ARBA" id="ARBA00023136"/>
    </source>
</evidence>
<evidence type="ECO:0000256" key="4">
    <source>
        <dbReference type="ARBA" id="ARBA00022679"/>
    </source>
</evidence>
<reference evidence="9" key="1">
    <citation type="submission" date="2022-11" db="EMBL/GenBank/DDBJ databases">
        <title>Pseudomonas triclosanedens sp. nov., a triclosan degrader isolated from activated sludge.</title>
        <authorList>
            <person name="Yin Y."/>
            <person name="Lu Z."/>
        </authorList>
    </citation>
    <scope>NUCLEOTIDE SEQUENCE</scope>
    <source>
        <strain evidence="9">ZM23</strain>
    </source>
</reference>
<evidence type="ECO:0000313" key="9">
    <source>
        <dbReference type="EMBL" id="WAI49107.1"/>
    </source>
</evidence>
<feature type="transmembrane region" description="Helical" evidence="8">
    <location>
        <begin position="123"/>
        <end position="139"/>
    </location>
</feature>
<evidence type="ECO:0000256" key="8">
    <source>
        <dbReference type="SAM" id="Phobius"/>
    </source>
</evidence>
<evidence type="ECO:0000256" key="3">
    <source>
        <dbReference type="ARBA" id="ARBA00022676"/>
    </source>
</evidence>
<gene>
    <name evidence="9" type="ORF">OU419_25725</name>
</gene>
<keyword evidence="6 8" id="KW-1133">Transmembrane helix</keyword>
<keyword evidence="4" id="KW-0808">Transferase</keyword>
<feature type="transmembrane region" description="Helical" evidence="8">
    <location>
        <begin position="272"/>
        <end position="291"/>
    </location>
</feature>
<dbReference type="Proteomes" id="UP001163624">
    <property type="component" value="Chromosome"/>
</dbReference>
<keyword evidence="5 8" id="KW-0812">Transmembrane</keyword>
<feature type="transmembrane region" description="Helical" evidence="8">
    <location>
        <begin position="385"/>
        <end position="404"/>
    </location>
</feature>
<feature type="transmembrane region" description="Helical" evidence="8">
    <location>
        <begin position="95"/>
        <end position="116"/>
    </location>
</feature>
<dbReference type="EMBL" id="CP113432">
    <property type="protein sequence ID" value="WAI49107.1"/>
    <property type="molecule type" value="Genomic_DNA"/>
</dbReference>
<dbReference type="InterPro" id="IPR050297">
    <property type="entry name" value="LipidA_mod_glycosyltrf_83"/>
</dbReference>
<dbReference type="PANTHER" id="PTHR33908">
    <property type="entry name" value="MANNOSYLTRANSFERASE YKCB-RELATED"/>
    <property type="match status" value="1"/>
</dbReference>
<evidence type="ECO:0000256" key="5">
    <source>
        <dbReference type="ARBA" id="ARBA00022692"/>
    </source>
</evidence>
<keyword evidence="10" id="KW-1185">Reference proteome</keyword>
<comment type="subcellular location">
    <subcellularLocation>
        <location evidence="1">Cell membrane</location>
        <topology evidence="1">Multi-pass membrane protein</topology>
    </subcellularLocation>
</comment>
<evidence type="ECO:0000256" key="2">
    <source>
        <dbReference type="ARBA" id="ARBA00022475"/>
    </source>
</evidence>
<evidence type="ECO:0000256" key="6">
    <source>
        <dbReference type="ARBA" id="ARBA00022989"/>
    </source>
</evidence>
<protein>
    <submittedName>
        <fullName evidence="9">Glycosyltransferase</fullName>
    </submittedName>
</protein>
<feature type="transmembrane region" description="Helical" evidence="8">
    <location>
        <begin position="416"/>
        <end position="433"/>
    </location>
</feature>
<sequence length="549" mass="59535">MSSSFPVSLSGQTDTSLTRQALYIALAVFVLCLLGAHGTAVVGFDSRFVLFAKEMLRHGPGVFPTTYGEPYPDYPATSTFLTYLLSLPFGRVDLFTAWLPTALASGLIAGLTYRLAAAISRSWGLLSLAMLLLTATFLSEARAVSLDQMVAAVGLLAFFIAFNAQRYSMQGLLVRLLLLLLLGFALRGPLGLVVPAGMVCSQLLLDRNWRWLAVFSGSALALLLACSALLLVAARSIGGEGFVGDVLRMQVTGRLDGSAGASDALYYFRSSLGNYALAFPLAIPALALLWRRRDDPAARLVAGCALAALVVMAGLSLPQAKKARYILAMAPLAAIIATYPFHVSGQRLAALLRGLIQGIWLVLPGLLMLGIWLGWRRYPQVLQPLTERVVLCALWLVLLQLLALSRLYWRNWRAEGLALGAALALWGSYIMVIEPAEQRLYDSREFSLAVDAVVAAKPAPLVLYGMGRDARAIKFMVNLEHDAQPLFAGSPDQLASLSAPYYLMLDEKLAIHLKNTYPALGAALFTGRFDNDRYCLLRVDDAGVFNSIR</sequence>
<feature type="transmembrane region" description="Helical" evidence="8">
    <location>
        <begin position="354"/>
        <end position="373"/>
    </location>
</feature>
<evidence type="ECO:0000313" key="10">
    <source>
        <dbReference type="Proteomes" id="UP001163624"/>
    </source>
</evidence>
<organism evidence="9 10">
    <name type="scientific">Pseudomonas triclosanedens</name>
    <dbReference type="NCBI Taxonomy" id="2961893"/>
    <lineage>
        <taxon>Bacteria</taxon>
        <taxon>Pseudomonadati</taxon>
        <taxon>Pseudomonadota</taxon>
        <taxon>Gammaproteobacteria</taxon>
        <taxon>Pseudomonadales</taxon>
        <taxon>Pseudomonadaceae</taxon>
        <taxon>Pseudomonas</taxon>
    </lineage>
</organism>
<evidence type="ECO:0000256" key="1">
    <source>
        <dbReference type="ARBA" id="ARBA00004651"/>
    </source>
</evidence>
<feature type="transmembrane region" description="Helical" evidence="8">
    <location>
        <begin position="21"/>
        <end position="44"/>
    </location>
</feature>
<feature type="transmembrane region" description="Helical" evidence="8">
    <location>
        <begin position="325"/>
        <end position="342"/>
    </location>
</feature>
<keyword evidence="3" id="KW-0328">Glycosyltransferase</keyword>
<proteinExistence type="predicted"/>
<dbReference type="RefSeq" id="WP_254472261.1">
    <property type="nucleotide sequence ID" value="NZ_CP113432.1"/>
</dbReference>
<feature type="transmembrane region" description="Helical" evidence="8">
    <location>
        <begin position="176"/>
        <end position="205"/>
    </location>
</feature>
<keyword evidence="2" id="KW-1003">Cell membrane</keyword>
<dbReference type="PANTHER" id="PTHR33908:SF3">
    <property type="entry name" value="UNDECAPRENYL PHOSPHATE-ALPHA-4-AMINO-4-DEOXY-L-ARABINOSE ARABINOSYL TRANSFERASE"/>
    <property type="match status" value="1"/>
</dbReference>
<feature type="transmembrane region" description="Helical" evidence="8">
    <location>
        <begin position="297"/>
        <end position="318"/>
    </location>
</feature>
<feature type="transmembrane region" description="Helical" evidence="8">
    <location>
        <begin position="211"/>
        <end position="232"/>
    </location>
</feature>
<keyword evidence="7 8" id="KW-0472">Membrane</keyword>